<feature type="compositionally biased region" description="Basic and acidic residues" evidence="5">
    <location>
        <begin position="399"/>
        <end position="410"/>
    </location>
</feature>
<evidence type="ECO:0000256" key="5">
    <source>
        <dbReference type="SAM" id="MobiDB-lite"/>
    </source>
</evidence>
<organism evidence="7 8">
    <name type="scientific">Dichomitus squalens</name>
    <dbReference type="NCBI Taxonomy" id="114155"/>
    <lineage>
        <taxon>Eukaryota</taxon>
        <taxon>Fungi</taxon>
        <taxon>Dikarya</taxon>
        <taxon>Basidiomycota</taxon>
        <taxon>Agaricomycotina</taxon>
        <taxon>Agaricomycetes</taxon>
        <taxon>Polyporales</taxon>
        <taxon>Polyporaceae</taxon>
        <taxon>Dichomitus</taxon>
    </lineage>
</organism>
<accession>A0A4Q9PWY2</accession>
<dbReference type="InterPro" id="IPR013083">
    <property type="entry name" value="Znf_RING/FYVE/PHD"/>
</dbReference>
<feature type="compositionally biased region" description="Low complexity" evidence="5">
    <location>
        <begin position="624"/>
        <end position="641"/>
    </location>
</feature>
<dbReference type="PROSITE" id="PS50089">
    <property type="entry name" value="ZF_RING_2"/>
    <property type="match status" value="1"/>
</dbReference>
<feature type="compositionally biased region" description="Pro residues" evidence="5">
    <location>
        <begin position="550"/>
        <end position="561"/>
    </location>
</feature>
<dbReference type="GO" id="GO:0008270">
    <property type="term" value="F:zinc ion binding"/>
    <property type="evidence" value="ECO:0007669"/>
    <property type="project" value="UniProtKB-KW"/>
</dbReference>
<evidence type="ECO:0000256" key="3">
    <source>
        <dbReference type="ARBA" id="ARBA00022833"/>
    </source>
</evidence>
<feature type="domain" description="RING-type" evidence="6">
    <location>
        <begin position="465"/>
        <end position="492"/>
    </location>
</feature>
<feature type="region of interest" description="Disordered" evidence="5">
    <location>
        <begin position="677"/>
        <end position="698"/>
    </location>
</feature>
<proteinExistence type="predicted"/>
<evidence type="ECO:0000256" key="4">
    <source>
        <dbReference type="PROSITE-ProRule" id="PRU00175"/>
    </source>
</evidence>
<evidence type="ECO:0000259" key="6">
    <source>
        <dbReference type="PROSITE" id="PS50089"/>
    </source>
</evidence>
<keyword evidence="3" id="KW-0862">Zinc</keyword>
<feature type="compositionally biased region" description="Polar residues" evidence="5">
    <location>
        <begin position="579"/>
        <end position="596"/>
    </location>
</feature>
<keyword evidence="2 4" id="KW-0863">Zinc-finger</keyword>
<feature type="compositionally biased region" description="Low complexity" evidence="5">
    <location>
        <begin position="141"/>
        <end position="154"/>
    </location>
</feature>
<feature type="compositionally biased region" description="Low complexity" evidence="5">
    <location>
        <begin position="77"/>
        <end position="103"/>
    </location>
</feature>
<dbReference type="CDD" id="cd16448">
    <property type="entry name" value="RING-H2"/>
    <property type="match status" value="1"/>
</dbReference>
<dbReference type="EMBL" id="ML145118">
    <property type="protein sequence ID" value="TBU59039.1"/>
    <property type="molecule type" value="Genomic_DNA"/>
</dbReference>
<dbReference type="InterPro" id="IPR001841">
    <property type="entry name" value="Znf_RING"/>
</dbReference>
<dbReference type="Gene3D" id="3.30.40.10">
    <property type="entry name" value="Zinc/RING finger domain, C3HC4 (zinc finger)"/>
    <property type="match status" value="1"/>
</dbReference>
<reference evidence="7 8" key="1">
    <citation type="submission" date="2019-01" db="EMBL/GenBank/DDBJ databases">
        <title>Draft genome sequences of three monokaryotic isolates of the white-rot basidiomycete fungus Dichomitus squalens.</title>
        <authorList>
            <consortium name="DOE Joint Genome Institute"/>
            <person name="Lopez S.C."/>
            <person name="Andreopoulos B."/>
            <person name="Pangilinan J."/>
            <person name="Lipzen A."/>
            <person name="Riley R."/>
            <person name="Ahrendt S."/>
            <person name="Ng V."/>
            <person name="Barry K."/>
            <person name="Daum C."/>
            <person name="Grigoriev I.V."/>
            <person name="Hilden K.S."/>
            <person name="Makela M.R."/>
            <person name="de Vries R.P."/>
        </authorList>
    </citation>
    <scope>NUCLEOTIDE SEQUENCE [LARGE SCALE GENOMIC DNA]</scope>
    <source>
        <strain evidence="7 8">CBS 464.89</strain>
    </source>
</reference>
<evidence type="ECO:0000256" key="2">
    <source>
        <dbReference type="ARBA" id="ARBA00022771"/>
    </source>
</evidence>
<dbReference type="GO" id="GO:0061630">
    <property type="term" value="F:ubiquitin protein ligase activity"/>
    <property type="evidence" value="ECO:0007669"/>
    <property type="project" value="TreeGrafter"/>
</dbReference>
<feature type="region of interest" description="Disordered" evidence="5">
    <location>
        <begin position="612"/>
        <end position="658"/>
    </location>
</feature>
<evidence type="ECO:0000313" key="7">
    <source>
        <dbReference type="EMBL" id="TBU59039.1"/>
    </source>
</evidence>
<feature type="region of interest" description="Disordered" evidence="5">
    <location>
        <begin position="510"/>
        <end position="598"/>
    </location>
</feature>
<feature type="region of interest" description="Disordered" evidence="5">
    <location>
        <begin position="391"/>
        <end position="455"/>
    </location>
</feature>
<name>A0A4Q9PWY2_9APHY</name>
<feature type="compositionally biased region" description="Low complexity" evidence="5">
    <location>
        <begin position="562"/>
        <end position="571"/>
    </location>
</feature>
<dbReference type="STRING" id="114155.A0A4Q9PWY2"/>
<feature type="compositionally biased region" description="Low complexity" evidence="5">
    <location>
        <begin position="425"/>
        <end position="450"/>
    </location>
</feature>
<evidence type="ECO:0000313" key="8">
    <source>
        <dbReference type="Proteomes" id="UP000292082"/>
    </source>
</evidence>
<keyword evidence="8" id="KW-1185">Reference proteome</keyword>
<dbReference type="PANTHER" id="PTHR15710">
    <property type="entry name" value="E3 UBIQUITIN-PROTEIN LIGASE PRAJA"/>
    <property type="match status" value="1"/>
</dbReference>
<feature type="compositionally biased region" description="Basic and acidic residues" evidence="5">
    <location>
        <begin position="188"/>
        <end position="200"/>
    </location>
</feature>
<feature type="region of interest" description="Disordered" evidence="5">
    <location>
        <begin position="721"/>
        <end position="757"/>
    </location>
</feature>
<dbReference type="SMART" id="SM00184">
    <property type="entry name" value="RING"/>
    <property type="match status" value="2"/>
</dbReference>
<evidence type="ECO:0000256" key="1">
    <source>
        <dbReference type="ARBA" id="ARBA00022723"/>
    </source>
</evidence>
<feature type="region of interest" description="Disordered" evidence="5">
    <location>
        <begin position="29"/>
        <end position="267"/>
    </location>
</feature>
<gene>
    <name evidence="7" type="ORF">BD310DRAFT_976935</name>
</gene>
<dbReference type="Proteomes" id="UP000292082">
    <property type="component" value="Unassembled WGS sequence"/>
</dbReference>
<dbReference type="AlphaFoldDB" id="A0A4Q9PWY2"/>
<dbReference type="SUPFAM" id="SSF57850">
    <property type="entry name" value="RING/U-box"/>
    <property type="match status" value="1"/>
</dbReference>
<dbReference type="GO" id="GO:0005737">
    <property type="term" value="C:cytoplasm"/>
    <property type="evidence" value="ECO:0007669"/>
    <property type="project" value="TreeGrafter"/>
</dbReference>
<dbReference type="PANTHER" id="PTHR15710:SF243">
    <property type="entry name" value="E3 UBIQUITIN-PROTEIN LIGASE PRAJA-2 ISOFORM X1"/>
    <property type="match status" value="1"/>
</dbReference>
<keyword evidence="1" id="KW-0479">Metal-binding</keyword>
<dbReference type="GO" id="GO:0016567">
    <property type="term" value="P:protein ubiquitination"/>
    <property type="evidence" value="ECO:0007669"/>
    <property type="project" value="TreeGrafter"/>
</dbReference>
<protein>
    <recommendedName>
        <fullName evidence="6">RING-type domain-containing protein</fullName>
    </recommendedName>
</protein>
<sequence length="872" mass="92620">MDRNNHTNNSGFFRHIYDPQLGHAIGNFVRGLMPQHPPHPSHTHPANQPPPEPSDARQSPDSLPLEPASRPETIEASSGPSPSTSSAFDTPTTTPSPASTSIHHSTHTTDMPPSDTHMPGAVQTQDGNHDVDMSSNWEQGPSQSSQSDPDPLARSTRRARAEDDDDEDQDDPRASNRQRRHAPAQDDDEHHFMPIPEDHGIPPSAPDAHASPPPDSTHQPPQQGSAPPPPPYSRMMWTFEFIPMHGRGPNHNAQAPEGGQSQDEPANGHFFINVPITGEGPAPQPGAAANQGSYSPIFLFSPYFYLPFTDGGNQPGNAGFAFPPFPFPFGMDLLEERDDPERAQRLVEGLEEVPVGLVRRMERAGGPGTDRGQVPTCAVCWESLLDPEGGGFEGNAELAKAEAEAAREDAASQQARESSMEVDDSPSAPVAGSSTASSSEPSKSEATSSPVSVPGELQHPKIVGLPCAHAFHATCLLPWFSKPGRTTCPSCRFDIDPDSLTYQARPLRARHGPQVARAAPGAQPEGVQGGPATQPHVFFGPLPPFFHSAAPPPPPPAPAPPAEAQNASNPPGGAPHTRASPQPGQEQSQNGPQRQSLPPFISFDISMFIPIIPGRAGGAPPPSGAQAASSVPPAGSQGSAPAAPPPPPPRTDNHGFPFDNTVLQEAVRTTFERMLSRGGFPIVPPPGTAAPGDNGQPRADRWFTFSTGPLPAGVPPMPPLNMNIPLPQGAPRRRSNSRRPVEKRQWAPPPAPGPTLRQVVERNERQLGLRCSDVSCGLGPSDDDPVSSVDVSSLRQIAIRPKSDTSGQETVCEHRFHPACLVSAERVAGWGQEVKTGEPAGEDEDVEVSCPVCRAHGVIPRIEWEEGACALA</sequence>